<name>A0A8T9Q811_9BACT</name>
<dbReference type="InterPro" id="IPR028994">
    <property type="entry name" value="Integrin_alpha_N"/>
</dbReference>
<dbReference type="InterPro" id="IPR013517">
    <property type="entry name" value="FG-GAP"/>
</dbReference>
<dbReference type="RefSeq" id="WP_244677056.1">
    <property type="nucleotide sequence ID" value="NZ_CP095046.1"/>
</dbReference>
<keyword evidence="3" id="KW-1185">Reference proteome</keyword>
<dbReference type="Gene3D" id="2.30.30.100">
    <property type="match status" value="2"/>
</dbReference>
<keyword evidence="1" id="KW-0732">Signal</keyword>
<evidence type="ECO:0000313" key="3">
    <source>
        <dbReference type="Proteomes" id="UP000831796"/>
    </source>
</evidence>
<dbReference type="Proteomes" id="UP000831796">
    <property type="component" value="Chromosome"/>
</dbReference>
<accession>A0A8T9Q811</accession>
<dbReference type="Pfam" id="PF13517">
    <property type="entry name" value="FG-GAP_3"/>
    <property type="match status" value="1"/>
</dbReference>
<proteinExistence type="predicted"/>
<organism evidence="2 3">
    <name type="scientific">Hymenobacter cellulosilyticus</name>
    <dbReference type="NCBI Taxonomy" id="2932248"/>
    <lineage>
        <taxon>Bacteria</taxon>
        <taxon>Pseudomonadati</taxon>
        <taxon>Bacteroidota</taxon>
        <taxon>Cytophagia</taxon>
        <taxon>Cytophagales</taxon>
        <taxon>Hymenobacteraceae</taxon>
        <taxon>Hymenobacter</taxon>
    </lineage>
</organism>
<dbReference type="EMBL" id="CP095046">
    <property type="protein sequence ID" value="UOQ73706.1"/>
    <property type="molecule type" value="Genomic_DNA"/>
</dbReference>
<reference evidence="2" key="1">
    <citation type="submission" date="2022-04" db="EMBL/GenBank/DDBJ databases">
        <title>Hymenobacter sp. isolated from the air.</title>
        <authorList>
            <person name="Won M."/>
            <person name="Lee C.-M."/>
            <person name="Woen H.-Y."/>
            <person name="Kwon S.-W."/>
        </authorList>
    </citation>
    <scope>NUCLEOTIDE SEQUENCE</scope>
    <source>
        <strain evidence="2">5116S-3</strain>
    </source>
</reference>
<evidence type="ECO:0000313" key="2">
    <source>
        <dbReference type="EMBL" id="UOQ73706.1"/>
    </source>
</evidence>
<protein>
    <submittedName>
        <fullName evidence="2">VCBS repeat-containing protein</fullName>
    </submittedName>
</protein>
<dbReference type="AlphaFoldDB" id="A0A8T9Q811"/>
<dbReference type="KEGG" id="hcu:MUN79_07235"/>
<sequence>MGNGPFNVTTGDVNNDGPLDLVTANLGGSDVSIRLNNGQGTFGGTISVRVGGIPFWVLLGDVDGDRDLDILTANYGTGTVSIRPNDGRGVFGAGSDLPVGIQPRHLALTDVDGDGDLDILAVGDGANPGLRMLRNNGAGTFAAAEVVVTGSAPWFVAPPTWRATVTRMRW</sequence>
<dbReference type="PANTHER" id="PTHR46580">
    <property type="entry name" value="SENSOR KINASE-RELATED"/>
    <property type="match status" value="1"/>
</dbReference>
<gene>
    <name evidence="2" type="ORF">MUN79_07235</name>
</gene>
<dbReference type="SUPFAM" id="SSF69318">
    <property type="entry name" value="Integrin alpha N-terminal domain"/>
    <property type="match status" value="1"/>
</dbReference>
<evidence type="ECO:0000256" key="1">
    <source>
        <dbReference type="ARBA" id="ARBA00022729"/>
    </source>
</evidence>